<gene>
    <name evidence="6" type="ORF">DLD77_10335</name>
</gene>
<keyword evidence="4" id="KW-0949">S-adenosyl-L-methionine</keyword>
<evidence type="ECO:0000256" key="3">
    <source>
        <dbReference type="ARBA" id="ARBA00022679"/>
    </source>
</evidence>
<dbReference type="CDD" id="cd02440">
    <property type="entry name" value="AdoMet_MTases"/>
    <property type="match status" value="1"/>
</dbReference>
<dbReference type="PANTHER" id="PTHR43667:SF1">
    <property type="entry name" value="CYCLOPROPANE-FATTY-ACYL-PHOSPHOLIPID SYNTHASE"/>
    <property type="match status" value="1"/>
</dbReference>
<dbReference type="NCBIfam" id="NF008686">
    <property type="entry name" value="PRK11705.1"/>
    <property type="match status" value="1"/>
</dbReference>
<evidence type="ECO:0000256" key="2">
    <source>
        <dbReference type="ARBA" id="ARBA00022603"/>
    </source>
</evidence>
<keyword evidence="7" id="KW-1185">Reference proteome</keyword>
<dbReference type="EMBL" id="CP029600">
    <property type="protein sequence ID" value="AWO02064.1"/>
    <property type="molecule type" value="Genomic_DNA"/>
</dbReference>
<evidence type="ECO:0000313" key="7">
    <source>
        <dbReference type="Proteomes" id="UP000246099"/>
    </source>
</evidence>
<accession>A0ABM6WE16</accession>
<evidence type="ECO:0000313" key="6">
    <source>
        <dbReference type="EMBL" id="AWO02064.1"/>
    </source>
</evidence>
<dbReference type="SUPFAM" id="SSF53335">
    <property type="entry name" value="S-adenosyl-L-methionine-dependent methyltransferases"/>
    <property type="match status" value="1"/>
</dbReference>
<dbReference type="InterPro" id="IPR003333">
    <property type="entry name" value="CMAS"/>
</dbReference>
<evidence type="ECO:0000256" key="5">
    <source>
        <dbReference type="ARBA" id="ARBA00023098"/>
    </source>
</evidence>
<keyword evidence="2" id="KW-0489">Methyltransferase</keyword>
<organism evidence="6 7">
    <name type="scientific">Chitinophaga alhagiae</name>
    <dbReference type="NCBI Taxonomy" id="2203219"/>
    <lineage>
        <taxon>Bacteria</taxon>
        <taxon>Pseudomonadati</taxon>
        <taxon>Bacteroidota</taxon>
        <taxon>Chitinophagia</taxon>
        <taxon>Chitinophagales</taxon>
        <taxon>Chitinophagaceae</taxon>
        <taxon>Chitinophaga</taxon>
    </lineage>
</organism>
<name>A0ABM6WE16_9BACT</name>
<dbReference type="PIRSF" id="PIRSF003085">
    <property type="entry name" value="CMAS"/>
    <property type="match status" value="1"/>
</dbReference>
<keyword evidence="3" id="KW-0808">Transferase</keyword>
<proteinExistence type="inferred from homology"/>
<dbReference type="InterPro" id="IPR050723">
    <property type="entry name" value="CFA/CMAS"/>
</dbReference>
<dbReference type="Pfam" id="PF02353">
    <property type="entry name" value="CMAS"/>
    <property type="match status" value="1"/>
</dbReference>
<keyword evidence="5" id="KW-0443">Lipid metabolism</keyword>
<dbReference type="InterPro" id="IPR029063">
    <property type="entry name" value="SAM-dependent_MTases_sf"/>
</dbReference>
<evidence type="ECO:0000256" key="4">
    <source>
        <dbReference type="ARBA" id="ARBA00022691"/>
    </source>
</evidence>
<reference evidence="6 7" key="1">
    <citation type="submission" date="2018-05" db="EMBL/GenBank/DDBJ databases">
        <title>Chitinophaga sp. nov., isolated from rhizosphere soil of Alhagi.</title>
        <authorList>
            <person name="Liu Y."/>
        </authorList>
    </citation>
    <scope>NUCLEOTIDE SEQUENCE [LARGE SCALE GENOMIC DNA]</scope>
    <source>
        <strain evidence="6 7">T22</strain>
    </source>
</reference>
<dbReference type="Proteomes" id="UP000246099">
    <property type="component" value="Chromosome"/>
</dbReference>
<comment type="similarity">
    <text evidence="1">Belongs to the CFA/CMAS family.</text>
</comment>
<dbReference type="Gene3D" id="3.40.50.150">
    <property type="entry name" value="Vaccinia Virus protein VP39"/>
    <property type="match status" value="1"/>
</dbReference>
<sequence length="390" mass="44992">MAVQLLARLRVNICTIYTSTHVNAKDTLSRLFSSAGITVNGSNAWDIQVHNEHFYTQVLATGSLGLGESYMSNWWDSPRLDEFFHHLLRGELDTKAHKSLAIQGEILFSRLFNRQNPASAYRNAVKHYDLGNDLFTQMLDRRMVYTCGFWKNAQSLNEAQEYKLDLSCRKLQLKPGMHVLDIGCGWGSFAKYAAEKYQVKVTGITLSKEQAELGRQLCKGLPVDIQLMDYRQLGGQYDAIASLGMFEHVGLKNYRIYMQTVFNCLRDEGLFLLHTIGSNHSTAYIDPWINKYIFPHSLLPSIRQIGKAIEGLFVMEHWENFSTDYDKTLSAWFTNFSSNWNKLKAKYDDTFYRMWKYYLLSCAGSFRARKNQLWQLVLSRKGVEGGYRFS</sequence>
<dbReference type="PANTHER" id="PTHR43667">
    <property type="entry name" value="CYCLOPROPANE-FATTY-ACYL-PHOSPHOLIPID SYNTHASE"/>
    <property type="match status" value="1"/>
</dbReference>
<protein>
    <submittedName>
        <fullName evidence="6">Cyclopropane fatty acyl phospholipid synthase</fullName>
    </submittedName>
</protein>
<evidence type="ECO:0000256" key="1">
    <source>
        <dbReference type="ARBA" id="ARBA00010815"/>
    </source>
</evidence>